<dbReference type="GO" id="GO:0005886">
    <property type="term" value="C:plasma membrane"/>
    <property type="evidence" value="ECO:0007669"/>
    <property type="project" value="UniProtKB-SubCell"/>
</dbReference>
<keyword evidence="3" id="KW-1003">Cell membrane</keyword>
<protein>
    <submittedName>
        <fullName evidence="10">OmpA/MotB domain protein</fullName>
    </submittedName>
</protein>
<comment type="subcellular location">
    <subcellularLocation>
        <location evidence="1">Cell membrane</location>
        <topology evidence="1">Single-pass membrane protein</topology>
    </subcellularLocation>
</comment>
<evidence type="ECO:0000256" key="5">
    <source>
        <dbReference type="ARBA" id="ARBA00022989"/>
    </source>
</evidence>
<dbReference type="InterPro" id="IPR006665">
    <property type="entry name" value="OmpA-like"/>
</dbReference>
<comment type="similarity">
    <text evidence="2">Belongs to the MotB family.</text>
</comment>
<dbReference type="SUPFAM" id="SSF103088">
    <property type="entry name" value="OmpA-like"/>
    <property type="match status" value="1"/>
</dbReference>
<dbReference type="EMBL" id="FLUQ01000001">
    <property type="protein sequence ID" value="SBV94825.1"/>
    <property type="molecule type" value="Genomic_DNA"/>
</dbReference>
<evidence type="ECO:0000313" key="10">
    <source>
        <dbReference type="EMBL" id="SBV94825.1"/>
    </source>
</evidence>
<keyword evidence="4 8" id="KW-0812">Transmembrane</keyword>
<dbReference type="Pfam" id="PF13677">
    <property type="entry name" value="MotB_plug"/>
    <property type="match status" value="1"/>
</dbReference>
<dbReference type="Pfam" id="PF00691">
    <property type="entry name" value="OmpA"/>
    <property type="match status" value="1"/>
</dbReference>
<dbReference type="CDD" id="cd07185">
    <property type="entry name" value="OmpA_C-like"/>
    <property type="match status" value="1"/>
</dbReference>
<sequence length="278" mass="32010">MARKEKKSDGGGQPAWLITFSDLMTLLLTFFVLLVSMAVIDERHKLVVLGSVSSSFGIGQANFNPKSPEKGSSKLEPGAMLEPDMTPIKDLLWEDMKDDLNFQENRFVQILSINAEVLYKPGQTTLSERGKDLLNRMMPHLLRIKYPLLVAGHTANRRDEEGKNYEVDFDTTRVDSTWPLSLARGFGVYRYLLQSGIPSERLSQEAFGQYHPRFPDRSPQGRLMNRRVDIVLDKRNAPEILNIERSQEKLVSPPKSFFFRNFQFDLETESRNRIWRNN</sequence>
<feature type="transmembrane region" description="Helical" evidence="8">
    <location>
        <begin position="15"/>
        <end position="40"/>
    </location>
</feature>
<evidence type="ECO:0000256" key="2">
    <source>
        <dbReference type="ARBA" id="ARBA00008914"/>
    </source>
</evidence>
<evidence type="ECO:0000259" key="9">
    <source>
        <dbReference type="PROSITE" id="PS51123"/>
    </source>
</evidence>
<reference evidence="10" key="1">
    <citation type="submission" date="2016-04" db="EMBL/GenBank/DDBJ databases">
        <authorList>
            <person name="Evans L.H."/>
            <person name="Alamgir A."/>
            <person name="Owens N."/>
            <person name="Weber N.D."/>
            <person name="Virtaneva K."/>
            <person name="Barbian K."/>
            <person name="Babar A."/>
            <person name="Rosenke K."/>
        </authorList>
    </citation>
    <scope>NUCLEOTIDE SEQUENCE</scope>
    <source>
        <strain evidence="10">86</strain>
    </source>
</reference>
<dbReference type="Gene3D" id="3.30.1330.60">
    <property type="entry name" value="OmpA-like domain"/>
    <property type="match status" value="1"/>
</dbReference>
<evidence type="ECO:0000256" key="6">
    <source>
        <dbReference type="ARBA" id="ARBA00023136"/>
    </source>
</evidence>
<proteinExistence type="inferred from homology"/>
<evidence type="ECO:0000256" key="8">
    <source>
        <dbReference type="SAM" id="Phobius"/>
    </source>
</evidence>
<keyword evidence="6 7" id="KW-0472">Membrane</keyword>
<accession>A0A212J6I6</accession>
<name>A0A212J6I6_9DELT</name>
<evidence type="ECO:0000256" key="7">
    <source>
        <dbReference type="PROSITE-ProRule" id="PRU00473"/>
    </source>
</evidence>
<dbReference type="InterPro" id="IPR025713">
    <property type="entry name" value="MotB-like_N_dom"/>
</dbReference>
<keyword evidence="5 8" id="KW-1133">Transmembrane helix</keyword>
<evidence type="ECO:0000256" key="1">
    <source>
        <dbReference type="ARBA" id="ARBA00004162"/>
    </source>
</evidence>
<dbReference type="InterPro" id="IPR050330">
    <property type="entry name" value="Bact_OuterMem_StrucFunc"/>
</dbReference>
<gene>
    <name evidence="10" type="ORF">KL86DPRO_10765</name>
</gene>
<organism evidence="10">
    <name type="scientific">uncultured delta proteobacterium</name>
    <dbReference type="NCBI Taxonomy" id="34034"/>
    <lineage>
        <taxon>Bacteria</taxon>
        <taxon>Deltaproteobacteria</taxon>
        <taxon>environmental samples</taxon>
    </lineage>
</organism>
<dbReference type="AlphaFoldDB" id="A0A212J6I6"/>
<evidence type="ECO:0000256" key="4">
    <source>
        <dbReference type="ARBA" id="ARBA00022692"/>
    </source>
</evidence>
<evidence type="ECO:0000256" key="3">
    <source>
        <dbReference type="ARBA" id="ARBA00022475"/>
    </source>
</evidence>
<dbReference type="PANTHER" id="PTHR30329:SF21">
    <property type="entry name" value="LIPOPROTEIN YIAD-RELATED"/>
    <property type="match status" value="1"/>
</dbReference>
<dbReference type="PROSITE" id="PS51123">
    <property type="entry name" value="OMPA_2"/>
    <property type="match status" value="1"/>
</dbReference>
<dbReference type="PANTHER" id="PTHR30329">
    <property type="entry name" value="STATOR ELEMENT OF FLAGELLAR MOTOR COMPLEX"/>
    <property type="match status" value="1"/>
</dbReference>
<dbReference type="InterPro" id="IPR036737">
    <property type="entry name" value="OmpA-like_sf"/>
</dbReference>
<feature type="domain" description="OmpA-like" evidence="9">
    <location>
        <begin position="106"/>
        <end position="236"/>
    </location>
</feature>